<evidence type="ECO:0000313" key="3">
    <source>
        <dbReference type="Proteomes" id="UP000324800"/>
    </source>
</evidence>
<evidence type="ECO:0000313" key="2">
    <source>
        <dbReference type="EMBL" id="KAA6381214.1"/>
    </source>
</evidence>
<dbReference type="Proteomes" id="UP000324800">
    <property type="component" value="Unassembled WGS sequence"/>
</dbReference>
<organism evidence="2 3">
    <name type="scientific">Streblomastix strix</name>
    <dbReference type="NCBI Taxonomy" id="222440"/>
    <lineage>
        <taxon>Eukaryota</taxon>
        <taxon>Metamonada</taxon>
        <taxon>Preaxostyla</taxon>
        <taxon>Oxymonadida</taxon>
        <taxon>Streblomastigidae</taxon>
        <taxon>Streblomastix</taxon>
    </lineage>
</organism>
<accession>A0A5J4VFN2</accession>
<sequence length="323" mass="37846">MASICIHLRQNQEAIDAAKLTQKIEVMREEELPEVLMYYVEIGYFDEMIALMKYAVGKNSHKGIQTELESLYSNFSEEKFFENIILFHKHNPSQTPVYLHPPAEPMSSQLVYWTTRTPVWAQPEKIISLMSQEKEKDNLRLDHQSQRQPHPFEIEIIEDIKPLSDAERRGIFADWKFSDTSLEVGTHEYPEKLALLKAYVINKHNRAIDLRDQHPQPNEIFMQTLPGALISLNIPQVQWQDLIKRQLQNNLANQILEALPEKVEKKKRRRHEGSDGDSESESGEQQHHKRSKNKKHRKCQRQCTKNLEAMIFRMNLPSYVPAK</sequence>
<feature type="compositionally biased region" description="Basic residues" evidence="1">
    <location>
        <begin position="287"/>
        <end position="300"/>
    </location>
</feature>
<protein>
    <submittedName>
        <fullName evidence="2">Uncharacterized protein</fullName>
    </submittedName>
</protein>
<dbReference type="SUPFAM" id="SSF48371">
    <property type="entry name" value="ARM repeat"/>
    <property type="match status" value="1"/>
</dbReference>
<dbReference type="InterPro" id="IPR011990">
    <property type="entry name" value="TPR-like_helical_dom_sf"/>
</dbReference>
<dbReference type="InterPro" id="IPR016024">
    <property type="entry name" value="ARM-type_fold"/>
</dbReference>
<dbReference type="Gene3D" id="1.25.40.10">
    <property type="entry name" value="Tetratricopeptide repeat domain"/>
    <property type="match status" value="1"/>
</dbReference>
<proteinExistence type="predicted"/>
<comment type="caution">
    <text evidence="2">The sequence shown here is derived from an EMBL/GenBank/DDBJ whole genome shotgun (WGS) entry which is preliminary data.</text>
</comment>
<dbReference type="AlphaFoldDB" id="A0A5J4VFN2"/>
<feature type="region of interest" description="Disordered" evidence="1">
    <location>
        <begin position="262"/>
        <end position="301"/>
    </location>
</feature>
<reference evidence="2 3" key="1">
    <citation type="submission" date="2019-03" db="EMBL/GenBank/DDBJ databases">
        <title>Single cell metagenomics reveals metabolic interactions within the superorganism composed of flagellate Streblomastix strix and complex community of Bacteroidetes bacteria on its surface.</title>
        <authorList>
            <person name="Treitli S.C."/>
            <person name="Kolisko M."/>
            <person name="Husnik F."/>
            <person name="Keeling P."/>
            <person name="Hampl V."/>
        </authorList>
    </citation>
    <scope>NUCLEOTIDE SEQUENCE [LARGE SCALE GENOMIC DNA]</scope>
    <source>
        <strain evidence="2">ST1C</strain>
    </source>
</reference>
<evidence type="ECO:0000256" key="1">
    <source>
        <dbReference type="SAM" id="MobiDB-lite"/>
    </source>
</evidence>
<dbReference type="EMBL" id="SNRW01007455">
    <property type="protein sequence ID" value="KAA6381214.1"/>
    <property type="molecule type" value="Genomic_DNA"/>
</dbReference>
<gene>
    <name evidence="2" type="ORF">EZS28_023259</name>
</gene>
<name>A0A5J4VFN2_9EUKA</name>